<reference evidence="1 2" key="1">
    <citation type="submission" date="2018-05" db="EMBL/GenBank/DDBJ databases">
        <title>Animal gut microbial communities from fecal samples from Wisconsin, USA.</title>
        <authorList>
            <person name="Neumann A."/>
        </authorList>
    </citation>
    <scope>NUCLEOTIDE SEQUENCE [LARGE SCALE GENOMIC DNA]</scope>
    <source>
        <strain evidence="1 2">UWS4</strain>
    </source>
</reference>
<sequence>IEYIRAQRVVAMVNAAEGKGEAKGRAEEKYSLAKGFLKEGFPIETIAKVTGLSINEIKSL</sequence>
<proteinExistence type="predicted"/>
<feature type="non-terminal residue" evidence="1">
    <location>
        <position position="1"/>
    </location>
</feature>
<organism evidence="1 2">
    <name type="scientific">Hallerella porci</name>
    <dbReference type="NCBI Taxonomy" id="1945871"/>
    <lineage>
        <taxon>Bacteria</taxon>
        <taxon>Pseudomonadati</taxon>
        <taxon>Fibrobacterota</taxon>
        <taxon>Fibrobacteria</taxon>
        <taxon>Fibrobacterales</taxon>
        <taxon>Fibrobacteraceae</taxon>
        <taxon>Hallerella</taxon>
    </lineage>
</organism>
<protein>
    <submittedName>
        <fullName evidence="1">Transposase/invertase (TIGR01784 family)</fullName>
    </submittedName>
</protein>
<keyword evidence="2" id="KW-1185">Reference proteome</keyword>
<evidence type="ECO:0000313" key="1">
    <source>
        <dbReference type="EMBL" id="PWK93848.1"/>
    </source>
</evidence>
<accession>A0ABX5LJK3</accession>
<dbReference type="EMBL" id="QGHD01000025">
    <property type="protein sequence ID" value="PWK93848.1"/>
    <property type="molecule type" value="Genomic_DNA"/>
</dbReference>
<dbReference type="Proteomes" id="UP000245523">
    <property type="component" value="Unassembled WGS sequence"/>
</dbReference>
<evidence type="ECO:0000313" key="2">
    <source>
        <dbReference type="Proteomes" id="UP000245523"/>
    </source>
</evidence>
<gene>
    <name evidence="1" type="ORF">B0H50_12541</name>
</gene>
<comment type="caution">
    <text evidence="1">The sequence shown here is derived from an EMBL/GenBank/DDBJ whole genome shotgun (WGS) entry which is preliminary data.</text>
</comment>
<name>A0ABX5LJK3_9BACT</name>